<dbReference type="CDD" id="cd00405">
    <property type="entry name" value="PRAI"/>
    <property type="match status" value="1"/>
</dbReference>
<evidence type="ECO:0000256" key="5">
    <source>
        <dbReference type="ARBA" id="ARBA00022822"/>
    </source>
</evidence>
<evidence type="ECO:0000256" key="8">
    <source>
        <dbReference type="HAMAP-Rule" id="MF_00135"/>
    </source>
</evidence>
<dbReference type="SMR" id="A0A832TA61"/>
<dbReference type="GO" id="GO:0004640">
    <property type="term" value="F:phosphoribosylanthranilate isomerase activity"/>
    <property type="evidence" value="ECO:0007669"/>
    <property type="project" value="UniProtKB-UniRule"/>
</dbReference>
<dbReference type="InterPro" id="IPR011060">
    <property type="entry name" value="RibuloseP-bd_barrel"/>
</dbReference>
<gene>
    <name evidence="8" type="primary">trpF</name>
    <name evidence="10" type="ORF">HA336_03765</name>
</gene>
<dbReference type="AlphaFoldDB" id="A0A832TA61"/>
<dbReference type="InterPro" id="IPR001240">
    <property type="entry name" value="PRAI_dom"/>
</dbReference>
<proteinExistence type="inferred from homology"/>
<organism evidence="10 11">
    <name type="scientific">Methanopyrus kandleri</name>
    <dbReference type="NCBI Taxonomy" id="2320"/>
    <lineage>
        <taxon>Archaea</taxon>
        <taxon>Methanobacteriati</taxon>
        <taxon>Methanobacteriota</taxon>
        <taxon>Methanomada group</taxon>
        <taxon>Methanopyri</taxon>
        <taxon>Methanopyrales</taxon>
        <taxon>Methanopyraceae</taxon>
        <taxon>Methanopyrus</taxon>
    </lineage>
</organism>
<protein>
    <recommendedName>
        <fullName evidence="8">N-(5'-phosphoribosyl)anthranilate isomerase</fullName>
        <shortName evidence="8">PRAI</shortName>
        <ecNumber evidence="8">5.3.1.24</ecNumber>
    </recommendedName>
</protein>
<evidence type="ECO:0000256" key="6">
    <source>
        <dbReference type="ARBA" id="ARBA00023141"/>
    </source>
</evidence>
<comment type="similarity">
    <text evidence="3 8">Belongs to the TrpF family.</text>
</comment>
<evidence type="ECO:0000256" key="2">
    <source>
        <dbReference type="ARBA" id="ARBA00004664"/>
    </source>
</evidence>
<comment type="caution">
    <text evidence="10">The sequence shown here is derived from an EMBL/GenBank/DDBJ whole genome shotgun (WGS) entry which is preliminary data.</text>
</comment>
<keyword evidence="7 8" id="KW-0413">Isomerase</keyword>
<dbReference type="InterPro" id="IPR044643">
    <property type="entry name" value="TrpF_fam"/>
</dbReference>
<comment type="catalytic activity">
    <reaction evidence="1 8">
        <text>N-(5-phospho-beta-D-ribosyl)anthranilate = 1-(2-carboxyphenylamino)-1-deoxy-D-ribulose 5-phosphate</text>
        <dbReference type="Rhea" id="RHEA:21540"/>
        <dbReference type="ChEBI" id="CHEBI:18277"/>
        <dbReference type="ChEBI" id="CHEBI:58613"/>
        <dbReference type="EC" id="5.3.1.24"/>
    </reaction>
</comment>
<dbReference type="Proteomes" id="UP000619545">
    <property type="component" value="Unassembled WGS sequence"/>
</dbReference>
<evidence type="ECO:0000256" key="1">
    <source>
        <dbReference type="ARBA" id="ARBA00001164"/>
    </source>
</evidence>
<sequence>MVRVKICGITRPEDAATADEAGTDAVGCVVEVPVSTPRKVSAEHANEVFSVVSPFVSRVAVLMDNLEPIDRLEEATAVQLHGTEDPETCEELSELGLDVIKTFWVDQRGSVWLGEELIGDEVLAEYCEIVDAVLLDTKSAEGGGSGERHDWDASARLVRRLDVPVILAGGLNPENVREAVEKVRPYAVDTSSGVEKEPGIKDPEAIAEFVRATKSV</sequence>
<evidence type="ECO:0000313" key="11">
    <source>
        <dbReference type="Proteomes" id="UP000619545"/>
    </source>
</evidence>
<dbReference type="OMA" id="FHGDESP"/>
<dbReference type="EC" id="5.3.1.24" evidence="8"/>
<evidence type="ECO:0000259" key="9">
    <source>
        <dbReference type="Pfam" id="PF00697"/>
    </source>
</evidence>
<keyword evidence="4 8" id="KW-0028">Amino-acid biosynthesis</keyword>
<accession>A0A832TA61</accession>
<dbReference type="PANTHER" id="PTHR42894">
    <property type="entry name" value="N-(5'-PHOSPHORIBOSYL)ANTHRANILATE ISOMERASE"/>
    <property type="match status" value="1"/>
</dbReference>
<reference evidence="10" key="1">
    <citation type="journal article" date="2020" name="bioRxiv">
        <title>A rank-normalized archaeal taxonomy based on genome phylogeny resolves widespread incomplete and uneven classifications.</title>
        <authorList>
            <person name="Rinke C."/>
            <person name="Chuvochina M."/>
            <person name="Mussig A.J."/>
            <person name="Chaumeil P.-A."/>
            <person name="Waite D.W."/>
            <person name="Whitman W.B."/>
            <person name="Parks D.H."/>
            <person name="Hugenholtz P."/>
        </authorList>
    </citation>
    <scope>NUCLEOTIDE SEQUENCE</scope>
    <source>
        <strain evidence="10">UBA8853</strain>
    </source>
</reference>
<dbReference type="Gene3D" id="3.20.20.70">
    <property type="entry name" value="Aldolase class I"/>
    <property type="match status" value="1"/>
</dbReference>
<dbReference type="RefSeq" id="WP_011018878.1">
    <property type="nucleotide sequence ID" value="NZ_DUJS01000004.1"/>
</dbReference>
<dbReference type="EMBL" id="DUJS01000004">
    <property type="protein sequence ID" value="HII70331.1"/>
    <property type="molecule type" value="Genomic_DNA"/>
</dbReference>
<evidence type="ECO:0000256" key="3">
    <source>
        <dbReference type="ARBA" id="ARBA00007571"/>
    </source>
</evidence>
<dbReference type="Pfam" id="PF00697">
    <property type="entry name" value="PRAI"/>
    <property type="match status" value="1"/>
</dbReference>
<dbReference type="GO" id="GO:0000162">
    <property type="term" value="P:L-tryptophan biosynthetic process"/>
    <property type="evidence" value="ECO:0007669"/>
    <property type="project" value="UniProtKB-UniRule"/>
</dbReference>
<evidence type="ECO:0000256" key="7">
    <source>
        <dbReference type="ARBA" id="ARBA00023235"/>
    </source>
</evidence>
<dbReference type="GeneID" id="1476609"/>
<dbReference type="PANTHER" id="PTHR42894:SF1">
    <property type="entry name" value="N-(5'-PHOSPHORIBOSYL)ANTHRANILATE ISOMERASE"/>
    <property type="match status" value="1"/>
</dbReference>
<dbReference type="InterPro" id="IPR013785">
    <property type="entry name" value="Aldolase_TIM"/>
</dbReference>
<keyword evidence="6 8" id="KW-0057">Aromatic amino acid biosynthesis</keyword>
<dbReference type="UniPathway" id="UPA00035">
    <property type="reaction ID" value="UER00042"/>
</dbReference>
<dbReference type="HAMAP" id="MF_00135">
    <property type="entry name" value="PRAI"/>
    <property type="match status" value="1"/>
</dbReference>
<keyword evidence="5 8" id="KW-0822">Tryptophan biosynthesis</keyword>
<evidence type="ECO:0000313" key="10">
    <source>
        <dbReference type="EMBL" id="HII70331.1"/>
    </source>
</evidence>
<feature type="domain" description="N-(5'phosphoribosyl) anthranilate isomerase (PRAI)" evidence="9">
    <location>
        <begin position="4"/>
        <end position="211"/>
    </location>
</feature>
<dbReference type="SUPFAM" id="SSF51366">
    <property type="entry name" value="Ribulose-phoshate binding barrel"/>
    <property type="match status" value="1"/>
</dbReference>
<comment type="pathway">
    <text evidence="2 8">Amino-acid biosynthesis; L-tryptophan biosynthesis; L-tryptophan from chorismate: step 3/5.</text>
</comment>
<name>A0A832TA61_9EURY</name>
<evidence type="ECO:0000256" key="4">
    <source>
        <dbReference type="ARBA" id="ARBA00022605"/>
    </source>
</evidence>